<evidence type="ECO:0000313" key="1">
    <source>
        <dbReference type="EMBL" id="SEQ75220.1"/>
    </source>
</evidence>
<accession>A0A1H9IKT5</accession>
<dbReference type="Proteomes" id="UP000199427">
    <property type="component" value="Unassembled WGS sequence"/>
</dbReference>
<protein>
    <submittedName>
        <fullName evidence="1">Uncharacterized protein</fullName>
    </submittedName>
</protein>
<keyword evidence="2" id="KW-1185">Reference proteome</keyword>
<dbReference type="AlphaFoldDB" id="A0A1H9IKT5"/>
<dbReference type="EMBL" id="FOES01000025">
    <property type="protein sequence ID" value="SEQ75220.1"/>
    <property type="molecule type" value="Genomic_DNA"/>
</dbReference>
<name>A0A1H9IKT5_9BACI</name>
<organism evidence="1 2">
    <name type="scientific">Piscibacillus halophilus</name>
    <dbReference type="NCBI Taxonomy" id="571933"/>
    <lineage>
        <taxon>Bacteria</taxon>
        <taxon>Bacillati</taxon>
        <taxon>Bacillota</taxon>
        <taxon>Bacilli</taxon>
        <taxon>Bacillales</taxon>
        <taxon>Bacillaceae</taxon>
        <taxon>Piscibacillus</taxon>
    </lineage>
</organism>
<sequence>MDDKQCGATFKITPAIVGDLLNSILRLNHKERSRVCYGTKT</sequence>
<proteinExistence type="predicted"/>
<dbReference type="STRING" id="571933.SAMN05216362_12533"/>
<evidence type="ECO:0000313" key="2">
    <source>
        <dbReference type="Proteomes" id="UP000199427"/>
    </source>
</evidence>
<reference evidence="1 2" key="1">
    <citation type="submission" date="2016-10" db="EMBL/GenBank/DDBJ databases">
        <authorList>
            <person name="de Groot N.N."/>
        </authorList>
    </citation>
    <scope>NUCLEOTIDE SEQUENCE [LARGE SCALE GENOMIC DNA]</scope>
    <source>
        <strain evidence="1 2">DSM 21633</strain>
    </source>
</reference>
<gene>
    <name evidence="1" type="ORF">SAMN05216362_12533</name>
</gene>